<dbReference type="InterPro" id="IPR036056">
    <property type="entry name" value="Fibrinogen-like_C"/>
</dbReference>
<dbReference type="InterPro" id="IPR014716">
    <property type="entry name" value="Fibrinogen_a/b/g_C_1"/>
</dbReference>
<sequence length="206" mass="23631">MEDELNECKPQSTTPSRNLPTSCIGLKAGLQEIQLSNGNPLNVLCDNDGWIIIQRRINGKLDFNRNWTEYVNGFEDPSRQGEFFIGLENLHLITNSKRHEALFSVTVPKRTLGTKYDNFRVGNAESLYELKSIGNHDGVYNGLFWNENQKFSTYDRNNRDNCSGNGMGGWWYPENCGYSNLNALYGYLRWSDNPATTSIIRIRPYE</sequence>
<dbReference type="PANTHER" id="PTHR19143">
    <property type="entry name" value="FIBRINOGEN/TENASCIN/ANGIOPOEITIN"/>
    <property type="match status" value="1"/>
</dbReference>
<evidence type="ECO:0000313" key="3">
    <source>
        <dbReference type="RefSeq" id="XP_034099766.1"/>
    </source>
</evidence>
<name>A0A6P8W7Y7_DROAB</name>
<accession>A0A6P8W7Y7</accession>
<dbReference type="InterPro" id="IPR002181">
    <property type="entry name" value="Fibrinogen_a/b/g_C_dom"/>
</dbReference>
<dbReference type="SUPFAM" id="SSF56496">
    <property type="entry name" value="Fibrinogen C-terminal domain-like"/>
    <property type="match status" value="1"/>
</dbReference>
<evidence type="ECO:0000313" key="2">
    <source>
        <dbReference type="Proteomes" id="UP000515160"/>
    </source>
</evidence>
<dbReference type="PROSITE" id="PS51406">
    <property type="entry name" value="FIBRINOGEN_C_2"/>
    <property type="match status" value="1"/>
</dbReference>
<evidence type="ECO:0000259" key="1">
    <source>
        <dbReference type="PROSITE" id="PS51406"/>
    </source>
</evidence>
<dbReference type="RefSeq" id="XP_034099766.1">
    <property type="nucleotide sequence ID" value="XM_034243875.2"/>
</dbReference>
<feature type="domain" description="Fibrinogen C-terminal" evidence="1">
    <location>
        <begin position="14"/>
        <end position="206"/>
    </location>
</feature>
<keyword evidence="2" id="KW-1185">Reference proteome</keyword>
<dbReference type="GO" id="GO:0005615">
    <property type="term" value="C:extracellular space"/>
    <property type="evidence" value="ECO:0007669"/>
    <property type="project" value="TreeGrafter"/>
</dbReference>
<dbReference type="Pfam" id="PF00147">
    <property type="entry name" value="Fibrinogen_C"/>
    <property type="match status" value="1"/>
</dbReference>
<dbReference type="Proteomes" id="UP000515160">
    <property type="component" value="Chromosome 2L"/>
</dbReference>
<protein>
    <submittedName>
        <fullName evidence="3">Ficolin-1-A-like</fullName>
    </submittedName>
</protein>
<dbReference type="SMART" id="SM00186">
    <property type="entry name" value="FBG"/>
    <property type="match status" value="1"/>
</dbReference>
<reference evidence="3" key="1">
    <citation type="submission" date="2025-08" db="UniProtKB">
        <authorList>
            <consortium name="RefSeq"/>
        </authorList>
    </citation>
    <scope>IDENTIFICATION</scope>
    <source>
        <strain evidence="3">15112-1751.03</strain>
        <tissue evidence="3">Whole Adult</tissue>
    </source>
</reference>
<dbReference type="GeneID" id="117564921"/>
<dbReference type="OrthoDB" id="8866652at2759"/>
<dbReference type="Gene3D" id="3.90.215.10">
    <property type="entry name" value="Gamma Fibrinogen, chain A, domain 1"/>
    <property type="match status" value="1"/>
</dbReference>
<gene>
    <name evidence="3" type="primary">LOC117564921</name>
</gene>
<proteinExistence type="predicted"/>
<dbReference type="AlphaFoldDB" id="A0A6P8W7Y7"/>
<dbReference type="PANTHER" id="PTHR19143:SF327">
    <property type="entry name" value="FI21813P1-RELATED"/>
    <property type="match status" value="1"/>
</dbReference>
<dbReference type="InterPro" id="IPR050373">
    <property type="entry name" value="Fibrinogen_C-term_domain"/>
</dbReference>
<organism evidence="2 3">
    <name type="scientific">Drosophila albomicans</name>
    <name type="common">Fruit fly</name>
    <dbReference type="NCBI Taxonomy" id="7291"/>
    <lineage>
        <taxon>Eukaryota</taxon>
        <taxon>Metazoa</taxon>
        <taxon>Ecdysozoa</taxon>
        <taxon>Arthropoda</taxon>
        <taxon>Hexapoda</taxon>
        <taxon>Insecta</taxon>
        <taxon>Pterygota</taxon>
        <taxon>Neoptera</taxon>
        <taxon>Endopterygota</taxon>
        <taxon>Diptera</taxon>
        <taxon>Brachycera</taxon>
        <taxon>Muscomorpha</taxon>
        <taxon>Ephydroidea</taxon>
        <taxon>Drosophilidae</taxon>
        <taxon>Drosophila</taxon>
    </lineage>
</organism>